<dbReference type="Proteomes" id="UP000256388">
    <property type="component" value="Unassembled WGS sequence"/>
</dbReference>
<dbReference type="GO" id="GO:0016301">
    <property type="term" value="F:kinase activity"/>
    <property type="evidence" value="ECO:0007669"/>
    <property type="project" value="UniProtKB-KW"/>
</dbReference>
<evidence type="ECO:0000313" key="2">
    <source>
        <dbReference type="EMBL" id="REG11790.1"/>
    </source>
</evidence>
<organism evidence="2 3">
    <name type="scientific">Pelolinea submarina</name>
    <dbReference type="NCBI Taxonomy" id="913107"/>
    <lineage>
        <taxon>Bacteria</taxon>
        <taxon>Bacillati</taxon>
        <taxon>Chloroflexota</taxon>
        <taxon>Anaerolineae</taxon>
        <taxon>Anaerolineales</taxon>
        <taxon>Anaerolineaceae</taxon>
        <taxon>Pelolinea</taxon>
    </lineage>
</organism>
<name>A0A347ZQS3_9CHLR</name>
<keyword evidence="2" id="KW-0418">Kinase</keyword>
<proteinExistence type="predicted"/>
<dbReference type="RefSeq" id="WP_116224906.1">
    <property type="nucleotide sequence ID" value="NZ_AP018437.1"/>
</dbReference>
<gene>
    <name evidence="2" type="ORF">DFR64_1683</name>
</gene>
<dbReference type="PANTHER" id="PTHR47098:SF2">
    <property type="entry name" value="PROTEIN MAK32"/>
    <property type="match status" value="1"/>
</dbReference>
<keyword evidence="3" id="KW-1185">Reference proteome</keyword>
<dbReference type="OrthoDB" id="163776at2"/>
<reference evidence="2 3" key="1">
    <citation type="submission" date="2018-08" db="EMBL/GenBank/DDBJ databases">
        <title>Genomic Encyclopedia of Type Strains, Phase IV (KMG-IV): sequencing the most valuable type-strain genomes for metagenomic binning, comparative biology and taxonomic classification.</title>
        <authorList>
            <person name="Goeker M."/>
        </authorList>
    </citation>
    <scope>NUCLEOTIDE SEQUENCE [LARGE SCALE GENOMIC DNA]</scope>
    <source>
        <strain evidence="2 3">DSM 23923</strain>
    </source>
</reference>
<feature type="domain" description="Carbohydrate kinase PfkB" evidence="1">
    <location>
        <begin position="123"/>
        <end position="292"/>
    </location>
</feature>
<dbReference type="Gene3D" id="3.40.1190.20">
    <property type="match status" value="1"/>
</dbReference>
<dbReference type="Pfam" id="PF00294">
    <property type="entry name" value="PfkB"/>
    <property type="match status" value="1"/>
</dbReference>
<keyword evidence="2" id="KW-0808">Transferase</keyword>
<dbReference type="EMBL" id="QUMS01000001">
    <property type="protein sequence ID" value="REG11790.1"/>
    <property type="molecule type" value="Genomic_DNA"/>
</dbReference>
<evidence type="ECO:0000313" key="3">
    <source>
        <dbReference type="Proteomes" id="UP000256388"/>
    </source>
</evidence>
<dbReference type="SUPFAM" id="SSF53613">
    <property type="entry name" value="Ribokinase-like"/>
    <property type="match status" value="1"/>
</dbReference>
<dbReference type="AlphaFoldDB" id="A0A347ZQS3"/>
<evidence type="ECO:0000259" key="1">
    <source>
        <dbReference type="Pfam" id="PF00294"/>
    </source>
</evidence>
<sequence length="319" mass="35924">MTDNLEIVVIGQLTLDDVVKFDQPALLDSPGGSGLYALAGLCLWEPKSIGFVTRRGNDYDLDAIFEKVGACLDLQGVKQLDVPSIHIWNLFDRTGNRYFITQRWGSYDDVMGIFPEDIPADYQKSRAFLVAAFPVECQADIIRSLPSDSLILVDPHFQGVYPQFEKIWNELLKKITIFLPSEEELLRFFSLKAKETISEYIPYLEEISSRGPRVVGVKLGARGVLVYDREMDSAWHVPAYTEDGIVDVTGCGDAFCGGFLASYTLDQDVYNAALHGIISASFNLEEYGVIHNYSIEHQKVVDRFNKFNAQLNRTTQKIK</sequence>
<dbReference type="InterPro" id="IPR029056">
    <property type="entry name" value="Ribokinase-like"/>
</dbReference>
<comment type="caution">
    <text evidence="2">The sequence shown here is derived from an EMBL/GenBank/DDBJ whole genome shotgun (WGS) entry which is preliminary data.</text>
</comment>
<protein>
    <submittedName>
        <fullName evidence="2">Sugar/nucleoside kinase (Ribokinase family)</fullName>
    </submittedName>
</protein>
<accession>A0A347ZQS3</accession>
<dbReference type="PANTHER" id="PTHR47098">
    <property type="entry name" value="PROTEIN MAK32"/>
    <property type="match status" value="1"/>
</dbReference>
<dbReference type="InterPro" id="IPR011611">
    <property type="entry name" value="PfkB_dom"/>
</dbReference>